<dbReference type="STRING" id="1123380.SAMN02745199_0853"/>
<gene>
    <name evidence="2" type="ORF">SAMN02745199_0853</name>
</gene>
<organism evidence="2 3">
    <name type="scientific">Thermosipho atlanticus DSM 15807</name>
    <dbReference type="NCBI Taxonomy" id="1123380"/>
    <lineage>
        <taxon>Bacteria</taxon>
        <taxon>Thermotogati</taxon>
        <taxon>Thermotogota</taxon>
        <taxon>Thermotogae</taxon>
        <taxon>Thermotogales</taxon>
        <taxon>Fervidobacteriaceae</taxon>
        <taxon>Thermosipho</taxon>
    </lineage>
</organism>
<dbReference type="OrthoDB" id="9780660at2"/>
<keyword evidence="3" id="KW-1185">Reference proteome</keyword>
<dbReference type="AlphaFoldDB" id="A0A1M5SG15"/>
<sequence>MGKTKIIVDSTSDIPVDWLKKYDIDVVPLHIVWPDGESEPDNVRSESELNEFYKKLENIEAIPTTSQPSVLQFKEAYERVINEGYDSILVLTISTKMSGTFNSASLAASEFDIPIEVVDTKMASAIISNMARYARELLERGMDVKEVARKVREERENDRFHAIFYVSDFNFLVKGGRVNRVTGFVGNLLKIKVGIFINDEGEMIPFDKARGFRKAYDMILSKMEEEGIKIGQKIGIIGVHCNAKSNIDEMLKLIKERYDVEYFEYTNTGKVISTHVGLGMAGFGVEVLK</sequence>
<dbReference type="Proteomes" id="UP000242592">
    <property type="component" value="Unassembled WGS sequence"/>
</dbReference>
<evidence type="ECO:0000313" key="2">
    <source>
        <dbReference type="EMBL" id="SHH37431.1"/>
    </source>
</evidence>
<dbReference type="SUPFAM" id="SSF82549">
    <property type="entry name" value="DAK1/DegV-like"/>
    <property type="match status" value="1"/>
</dbReference>
<dbReference type="EMBL" id="FQXN01000003">
    <property type="protein sequence ID" value="SHH37431.1"/>
    <property type="molecule type" value="Genomic_DNA"/>
</dbReference>
<dbReference type="Gene3D" id="3.30.1180.10">
    <property type="match status" value="1"/>
</dbReference>
<dbReference type="PROSITE" id="PS51482">
    <property type="entry name" value="DEGV"/>
    <property type="match status" value="1"/>
</dbReference>
<keyword evidence="1" id="KW-0446">Lipid-binding</keyword>
<name>A0A1M5SG15_9BACT</name>
<dbReference type="InterPro" id="IPR003797">
    <property type="entry name" value="DegV"/>
</dbReference>
<dbReference type="GO" id="GO:0008289">
    <property type="term" value="F:lipid binding"/>
    <property type="evidence" value="ECO:0007669"/>
    <property type="project" value="UniProtKB-KW"/>
</dbReference>
<protein>
    <submittedName>
        <fullName evidence="2">EDD domain protein, DegV family</fullName>
    </submittedName>
</protein>
<dbReference type="InterPro" id="IPR050270">
    <property type="entry name" value="DegV_domain_contain"/>
</dbReference>
<dbReference type="PANTHER" id="PTHR33434:SF2">
    <property type="entry name" value="FATTY ACID-BINDING PROTEIN TM_1468"/>
    <property type="match status" value="1"/>
</dbReference>
<dbReference type="Pfam" id="PF02645">
    <property type="entry name" value="DegV"/>
    <property type="match status" value="1"/>
</dbReference>
<dbReference type="RefSeq" id="WP_073072597.1">
    <property type="nucleotide sequence ID" value="NZ_FQXN01000003.1"/>
</dbReference>
<dbReference type="Gene3D" id="3.40.50.10170">
    <property type="match status" value="1"/>
</dbReference>
<evidence type="ECO:0000256" key="1">
    <source>
        <dbReference type="ARBA" id="ARBA00023121"/>
    </source>
</evidence>
<evidence type="ECO:0000313" key="3">
    <source>
        <dbReference type="Proteomes" id="UP000242592"/>
    </source>
</evidence>
<proteinExistence type="predicted"/>
<dbReference type="NCBIfam" id="TIGR00762">
    <property type="entry name" value="DegV"/>
    <property type="match status" value="1"/>
</dbReference>
<dbReference type="PANTHER" id="PTHR33434">
    <property type="entry name" value="DEGV DOMAIN-CONTAINING PROTEIN DR_1986-RELATED"/>
    <property type="match status" value="1"/>
</dbReference>
<dbReference type="InterPro" id="IPR043168">
    <property type="entry name" value="DegV_C"/>
</dbReference>
<accession>A0A1M5SG15</accession>
<reference evidence="3" key="1">
    <citation type="submission" date="2016-11" db="EMBL/GenBank/DDBJ databases">
        <authorList>
            <person name="Varghese N."/>
            <person name="Submissions S."/>
        </authorList>
    </citation>
    <scope>NUCLEOTIDE SEQUENCE [LARGE SCALE GENOMIC DNA]</scope>
    <source>
        <strain evidence="3">DSM 15807</strain>
    </source>
</reference>